<dbReference type="AlphaFoldDB" id="A0A1I0JPA7"/>
<dbReference type="InterPro" id="IPR000281">
    <property type="entry name" value="HTH_RpiR"/>
</dbReference>
<evidence type="ECO:0000256" key="3">
    <source>
        <dbReference type="ARBA" id="ARBA00023163"/>
    </source>
</evidence>
<sequence length="282" mass="31197">MKGQIFSLIRTKYNTLSSSQKDVADYILTNPDKVMMNTLNEIAAACRVSETTVLRFLHKLNYNSYQLFRINLTQELSKDNQETVYDDVGFQDTEDEIIEKIIHSTVASIADSRQIIDPDSVKDVVGKIAGARRIVVAGVGASGFIAQDLYHKLIKLGLNAVCGNDPHIMNILATGLDKDSFLILFSHSGESREVLDMAAIARERRCQVCAVTSYAKSTLANQAEYLLCSSSRETMFRSDAMTSRIVQMVVIDILYVSLVIALGDGILPQIHSSRLAVAKNKI</sequence>
<dbReference type="RefSeq" id="WP_092369499.1">
    <property type="nucleotide sequence ID" value="NZ_CABJCG010000003.1"/>
</dbReference>
<reference evidence="8" key="1">
    <citation type="submission" date="2016-10" db="EMBL/GenBank/DDBJ databases">
        <authorList>
            <person name="Varghese N."/>
            <person name="Submissions S."/>
        </authorList>
    </citation>
    <scope>NUCLEOTIDE SEQUENCE [LARGE SCALE GENOMIC DNA]</scope>
    <source>
        <strain evidence="8">NLAE-zl-G277</strain>
    </source>
</reference>
<evidence type="ECO:0000256" key="1">
    <source>
        <dbReference type="ARBA" id="ARBA00023015"/>
    </source>
</evidence>
<dbReference type="SUPFAM" id="SSF46689">
    <property type="entry name" value="Homeodomain-like"/>
    <property type="match status" value="1"/>
</dbReference>
<dbReference type="InterPro" id="IPR046348">
    <property type="entry name" value="SIS_dom_sf"/>
</dbReference>
<dbReference type="InterPro" id="IPR001347">
    <property type="entry name" value="SIS_dom"/>
</dbReference>
<dbReference type="InterPro" id="IPR036388">
    <property type="entry name" value="WH-like_DNA-bd_sf"/>
</dbReference>
<feature type="domain" description="HTH rpiR-type" evidence="5">
    <location>
        <begin position="3"/>
        <end position="79"/>
    </location>
</feature>
<dbReference type="InterPro" id="IPR009057">
    <property type="entry name" value="Homeodomain-like_sf"/>
</dbReference>
<evidence type="ECO:0000313" key="7">
    <source>
        <dbReference type="EMBL" id="SEU11472.1"/>
    </source>
</evidence>
<gene>
    <name evidence="7" type="ORF">SAMN05216313_13243</name>
</gene>
<dbReference type="Pfam" id="PF01380">
    <property type="entry name" value="SIS"/>
    <property type="match status" value="1"/>
</dbReference>
<dbReference type="PANTHER" id="PTHR30514:SF1">
    <property type="entry name" value="HTH-TYPE TRANSCRIPTIONAL REGULATOR HEXR-RELATED"/>
    <property type="match status" value="1"/>
</dbReference>
<organism evidence="7 8">
    <name type="scientific">Enterocloster lavalensis</name>
    <dbReference type="NCBI Taxonomy" id="460384"/>
    <lineage>
        <taxon>Bacteria</taxon>
        <taxon>Bacillati</taxon>
        <taxon>Bacillota</taxon>
        <taxon>Clostridia</taxon>
        <taxon>Lachnospirales</taxon>
        <taxon>Lachnospiraceae</taxon>
        <taxon>Enterocloster</taxon>
    </lineage>
</organism>
<evidence type="ECO:0000256" key="4">
    <source>
        <dbReference type="SAM" id="Phobius"/>
    </source>
</evidence>
<dbReference type="InterPro" id="IPR047640">
    <property type="entry name" value="RpiR-like"/>
</dbReference>
<evidence type="ECO:0000256" key="2">
    <source>
        <dbReference type="ARBA" id="ARBA00023125"/>
    </source>
</evidence>
<dbReference type="GeneID" id="93277364"/>
<accession>A0A1I0JPA7</accession>
<dbReference type="CDD" id="cd05013">
    <property type="entry name" value="SIS_RpiR"/>
    <property type="match status" value="1"/>
</dbReference>
<keyword evidence="3" id="KW-0804">Transcription</keyword>
<keyword evidence="1" id="KW-0805">Transcription regulation</keyword>
<dbReference type="GO" id="GO:0003677">
    <property type="term" value="F:DNA binding"/>
    <property type="evidence" value="ECO:0007669"/>
    <property type="project" value="UniProtKB-KW"/>
</dbReference>
<evidence type="ECO:0000259" key="5">
    <source>
        <dbReference type="PROSITE" id="PS51071"/>
    </source>
</evidence>
<dbReference type="InterPro" id="IPR035472">
    <property type="entry name" value="RpiR-like_SIS"/>
</dbReference>
<dbReference type="Gene3D" id="1.10.10.10">
    <property type="entry name" value="Winged helix-like DNA-binding domain superfamily/Winged helix DNA-binding domain"/>
    <property type="match status" value="1"/>
</dbReference>
<dbReference type="GO" id="GO:0097367">
    <property type="term" value="F:carbohydrate derivative binding"/>
    <property type="evidence" value="ECO:0007669"/>
    <property type="project" value="InterPro"/>
</dbReference>
<dbReference type="STRING" id="460384.SAMN05216313_13243"/>
<keyword evidence="4" id="KW-0812">Transmembrane</keyword>
<keyword evidence="2" id="KW-0238">DNA-binding</keyword>
<dbReference type="Proteomes" id="UP000198508">
    <property type="component" value="Unassembled WGS sequence"/>
</dbReference>
<name>A0A1I0JPA7_9FIRM</name>
<dbReference type="Gene3D" id="3.40.50.10490">
    <property type="entry name" value="Glucose-6-phosphate isomerase like protein, domain 1"/>
    <property type="match status" value="1"/>
</dbReference>
<feature type="domain" description="SIS" evidence="6">
    <location>
        <begin position="124"/>
        <end position="264"/>
    </location>
</feature>
<proteinExistence type="predicted"/>
<dbReference type="SUPFAM" id="SSF53697">
    <property type="entry name" value="SIS domain"/>
    <property type="match status" value="1"/>
</dbReference>
<keyword evidence="4" id="KW-1133">Transmembrane helix</keyword>
<keyword evidence="4" id="KW-0472">Membrane</keyword>
<dbReference type="PANTHER" id="PTHR30514">
    <property type="entry name" value="GLUCOKINASE"/>
    <property type="match status" value="1"/>
</dbReference>
<dbReference type="Pfam" id="PF01418">
    <property type="entry name" value="HTH_6"/>
    <property type="match status" value="1"/>
</dbReference>
<feature type="transmembrane region" description="Helical" evidence="4">
    <location>
        <begin position="245"/>
        <end position="267"/>
    </location>
</feature>
<dbReference type="PROSITE" id="PS51464">
    <property type="entry name" value="SIS"/>
    <property type="match status" value="1"/>
</dbReference>
<protein>
    <submittedName>
        <fullName evidence="7">Transcriptional regulator, RpiR family</fullName>
    </submittedName>
</protein>
<dbReference type="PROSITE" id="PS51071">
    <property type="entry name" value="HTH_RPIR"/>
    <property type="match status" value="1"/>
</dbReference>
<evidence type="ECO:0000313" key="8">
    <source>
        <dbReference type="Proteomes" id="UP000198508"/>
    </source>
</evidence>
<dbReference type="GO" id="GO:1901135">
    <property type="term" value="P:carbohydrate derivative metabolic process"/>
    <property type="evidence" value="ECO:0007669"/>
    <property type="project" value="InterPro"/>
</dbReference>
<evidence type="ECO:0000259" key="6">
    <source>
        <dbReference type="PROSITE" id="PS51464"/>
    </source>
</evidence>
<dbReference type="GO" id="GO:0003700">
    <property type="term" value="F:DNA-binding transcription factor activity"/>
    <property type="evidence" value="ECO:0007669"/>
    <property type="project" value="InterPro"/>
</dbReference>
<dbReference type="EMBL" id="FOIM01000032">
    <property type="protein sequence ID" value="SEU11472.1"/>
    <property type="molecule type" value="Genomic_DNA"/>
</dbReference>
<keyword evidence="8" id="KW-1185">Reference proteome</keyword>